<sequence>SKSKLSPARHYIDNLLNDIGVLSEFNRGIANNDAAKAFNELESGRESFERLCNDEKSITLKANKCVDDTCDSIMLFTKKQLENSISNIDSSASDIEYRGLMYVWTYANDVRDAMLEEISKGVYSSEQNAKEATINCIHKIQSMTENLGGEP</sequence>
<evidence type="ECO:0000313" key="1">
    <source>
        <dbReference type="EMBL" id="CAG8725570.1"/>
    </source>
</evidence>
<dbReference type="Proteomes" id="UP000789860">
    <property type="component" value="Unassembled WGS sequence"/>
</dbReference>
<protein>
    <submittedName>
        <fullName evidence="1">7380_t:CDS:1</fullName>
    </submittedName>
</protein>
<reference evidence="1" key="1">
    <citation type="submission" date="2021-06" db="EMBL/GenBank/DDBJ databases">
        <authorList>
            <person name="Kallberg Y."/>
            <person name="Tangrot J."/>
            <person name="Rosling A."/>
        </authorList>
    </citation>
    <scope>NUCLEOTIDE SEQUENCE</scope>
    <source>
        <strain evidence="1">AU212A</strain>
    </source>
</reference>
<dbReference type="EMBL" id="CAJVPM010049679">
    <property type="protein sequence ID" value="CAG8725570.1"/>
    <property type="molecule type" value="Genomic_DNA"/>
</dbReference>
<gene>
    <name evidence="1" type="ORF">SCALOS_LOCUS11413</name>
</gene>
<comment type="caution">
    <text evidence="1">The sequence shown here is derived from an EMBL/GenBank/DDBJ whole genome shotgun (WGS) entry which is preliminary data.</text>
</comment>
<accession>A0ACA9PYF1</accession>
<feature type="non-terminal residue" evidence="1">
    <location>
        <position position="1"/>
    </location>
</feature>
<keyword evidence="2" id="KW-1185">Reference proteome</keyword>
<organism evidence="1 2">
    <name type="scientific">Scutellospora calospora</name>
    <dbReference type="NCBI Taxonomy" id="85575"/>
    <lineage>
        <taxon>Eukaryota</taxon>
        <taxon>Fungi</taxon>
        <taxon>Fungi incertae sedis</taxon>
        <taxon>Mucoromycota</taxon>
        <taxon>Glomeromycotina</taxon>
        <taxon>Glomeromycetes</taxon>
        <taxon>Diversisporales</taxon>
        <taxon>Gigasporaceae</taxon>
        <taxon>Scutellospora</taxon>
    </lineage>
</organism>
<feature type="non-terminal residue" evidence="1">
    <location>
        <position position="151"/>
    </location>
</feature>
<evidence type="ECO:0000313" key="2">
    <source>
        <dbReference type="Proteomes" id="UP000789860"/>
    </source>
</evidence>
<name>A0ACA9PYF1_9GLOM</name>
<proteinExistence type="predicted"/>